<gene>
    <name evidence="1" type="ORF">SAMN07250955_1246</name>
</gene>
<protein>
    <submittedName>
        <fullName evidence="1">Uncharacterized protein</fullName>
    </submittedName>
</protein>
<dbReference type="EMBL" id="FYEH01000024">
    <property type="protein sequence ID" value="SNB79901.1"/>
    <property type="molecule type" value="Genomic_DNA"/>
</dbReference>
<name>A0A212S407_9PROT</name>
<accession>A0A212S407</accession>
<reference evidence="1 2" key="1">
    <citation type="submission" date="2017-06" db="EMBL/GenBank/DDBJ databases">
        <authorList>
            <person name="Kim H.J."/>
            <person name="Triplett B.A."/>
        </authorList>
    </citation>
    <scope>NUCLEOTIDE SEQUENCE [LARGE SCALE GENOMIC DNA]</scope>
    <source>
        <strain evidence="1 2">B29T1</strain>
    </source>
</reference>
<evidence type="ECO:0000313" key="2">
    <source>
        <dbReference type="Proteomes" id="UP000197065"/>
    </source>
</evidence>
<dbReference type="RefSeq" id="WP_207762188.1">
    <property type="nucleotide sequence ID" value="NZ_FYEH01000024.1"/>
</dbReference>
<dbReference type="Proteomes" id="UP000197065">
    <property type="component" value="Unassembled WGS sequence"/>
</dbReference>
<sequence length="89" mass="9830">MDELERQKAEITERLAQNPTDIPDVHPNVANIYRQNVVRFTEALEDPDGGREAAQVLRSLIGEIVLRPTPSAAKSRPSYAANSWASSIS</sequence>
<keyword evidence="2" id="KW-1185">Reference proteome</keyword>
<organism evidence="1 2">
    <name type="scientific">Arboricoccus pini</name>
    <dbReference type="NCBI Taxonomy" id="1963835"/>
    <lineage>
        <taxon>Bacteria</taxon>
        <taxon>Pseudomonadati</taxon>
        <taxon>Pseudomonadota</taxon>
        <taxon>Alphaproteobacteria</taxon>
        <taxon>Geminicoccales</taxon>
        <taxon>Geminicoccaceae</taxon>
        <taxon>Arboricoccus</taxon>
    </lineage>
</organism>
<proteinExistence type="predicted"/>
<evidence type="ECO:0000313" key="1">
    <source>
        <dbReference type="EMBL" id="SNB79901.1"/>
    </source>
</evidence>
<dbReference type="AlphaFoldDB" id="A0A212S407"/>